<keyword evidence="4" id="KW-0863">Zinc-finger</keyword>
<keyword evidence="7" id="KW-0238">DNA-binding</keyword>
<dbReference type="PANTHER" id="PTHR24082">
    <property type="entry name" value="NUCLEAR HORMONE RECEPTOR"/>
    <property type="match status" value="1"/>
</dbReference>
<dbReference type="GO" id="GO:0008270">
    <property type="term" value="F:zinc ion binding"/>
    <property type="evidence" value="ECO:0007669"/>
    <property type="project" value="UniProtKB-KW"/>
</dbReference>
<evidence type="ECO:0000256" key="7">
    <source>
        <dbReference type="ARBA" id="ARBA00023125"/>
    </source>
</evidence>
<dbReference type="PRINTS" id="PR00047">
    <property type="entry name" value="STROIDFINGER"/>
</dbReference>
<gene>
    <name evidence="12" type="ORF">CLUMA_CG020927</name>
</gene>
<evidence type="ECO:0000256" key="2">
    <source>
        <dbReference type="ARBA" id="ARBA00008092"/>
    </source>
</evidence>
<evidence type="ECO:0000256" key="8">
    <source>
        <dbReference type="ARBA" id="ARBA00023163"/>
    </source>
</evidence>
<dbReference type="GO" id="GO:0045944">
    <property type="term" value="P:positive regulation of transcription by RNA polymerase II"/>
    <property type="evidence" value="ECO:0007669"/>
    <property type="project" value="TreeGrafter"/>
</dbReference>
<keyword evidence="10" id="KW-0539">Nucleus</keyword>
<comment type="similarity">
    <text evidence="2">Belongs to the nuclear hormone receptor family. NR1 subfamily.</text>
</comment>
<accession>A0A1J1J6P8</accession>
<dbReference type="GO" id="GO:0030154">
    <property type="term" value="P:cell differentiation"/>
    <property type="evidence" value="ECO:0007669"/>
    <property type="project" value="TreeGrafter"/>
</dbReference>
<evidence type="ECO:0000256" key="5">
    <source>
        <dbReference type="ARBA" id="ARBA00022833"/>
    </source>
</evidence>
<keyword evidence="3" id="KW-0479">Metal-binding</keyword>
<name>A0A1J1J6P8_9DIPT</name>
<comment type="subcellular location">
    <subcellularLocation>
        <location evidence="1">Nucleus</location>
    </subcellularLocation>
</comment>
<dbReference type="GO" id="GO:0004879">
    <property type="term" value="F:nuclear receptor activity"/>
    <property type="evidence" value="ECO:0007669"/>
    <property type="project" value="TreeGrafter"/>
</dbReference>
<evidence type="ECO:0000256" key="9">
    <source>
        <dbReference type="ARBA" id="ARBA00023170"/>
    </source>
</evidence>
<dbReference type="SUPFAM" id="SSF57716">
    <property type="entry name" value="Glucocorticoid receptor-like (DNA-binding domain)"/>
    <property type="match status" value="1"/>
</dbReference>
<keyword evidence="8" id="KW-0804">Transcription</keyword>
<dbReference type="STRING" id="568069.A0A1J1J6P8"/>
<dbReference type="GO" id="GO:0000978">
    <property type="term" value="F:RNA polymerase II cis-regulatory region sequence-specific DNA binding"/>
    <property type="evidence" value="ECO:0007669"/>
    <property type="project" value="TreeGrafter"/>
</dbReference>
<reference evidence="12 13" key="1">
    <citation type="submission" date="2015-04" db="EMBL/GenBank/DDBJ databases">
        <authorList>
            <person name="Syromyatnikov M.Y."/>
            <person name="Popov V.N."/>
        </authorList>
    </citation>
    <scope>NUCLEOTIDE SEQUENCE [LARGE SCALE GENOMIC DNA]</scope>
</reference>
<evidence type="ECO:0000256" key="6">
    <source>
        <dbReference type="ARBA" id="ARBA00023015"/>
    </source>
</evidence>
<dbReference type="EMBL" id="CVRI01000074">
    <property type="protein sequence ID" value="CRL08093.1"/>
    <property type="molecule type" value="Genomic_DNA"/>
</dbReference>
<dbReference type="Gene3D" id="3.30.50.10">
    <property type="entry name" value="Erythroid Transcription Factor GATA-1, subunit A"/>
    <property type="match status" value="1"/>
</dbReference>
<evidence type="ECO:0000256" key="3">
    <source>
        <dbReference type="ARBA" id="ARBA00022723"/>
    </source>
</evidence>
<dbReference type="InterPro" id="IPR050234">
    <property type="entry name" value="Nuclear_hormone_rcpt_NR1"/>
</dbReference>
<organism evidence="12 13">
    <name type="scientific">Clunio marinus</name>
    <dbReference type="NCBI Taxonomy" id="568069"/>
    <lineage>
        <taxon>Eukaryota</taxon>
        <taxon>Metazoa</taxon>
        <taxon>Ecdysozoa</taxon>
        <taxon>Arthropoda</taxon>
        <taxon>Hexapoda</taxon>
        <taxon>Insecta</taxon>
        <taxon>Pterygota</taxon>
        <taxon>Neoptera</taxon>
        <taxon>Endopterygota</taxon>
        <taxon>Diptera</taxon>
        <taxon>Nematocera</taxon>
        <taxon>Chironomoidea</taxon>
        <taxon>Chironomidae</taxon>
        <taxon>Clunio</taxon>
    </lineage>
</organism>
<keyword evidence="13" id="KW-1185">Reference proteome</keyword>
<evidence type="ECO:0000313" key="12">
    <source>
        <dbReference type="EMBL" id="CRL08093.1"/>
    </source>
</evidence>
<evidence type="ECO:0000256" key="1">
    <source>
        <dbReference type="ARBA" id="ARBA00004123"/>
    </source>
</evidence>
<dbReference type="InterPro" id="IPR013088">
    <property type="entry name" value="Znf_NHR/GATA"/>
</dbReference>
<protein>
    <submittedName>
        <fullName evidence="12">CLUMA_CG020927, isoform A</fullName>
    </submittedName>
</protein>
<evidence type="ECO:0000256" key="4">
    <source>
        <dbReference type="ARBA" id="ARBA00022771"/>
    </source>
</evidence>
<dbReference type="GO" id="GO:0009755">
    <property type="term" value="P:hormone-mediated signaling pathway"/>
    <property type="evidence" value="ECO:0007669"/>
    <property type="project" value="TreeGrafter"/>
</dbReference>
<dbReference type="Pfam" id="PF00105">
    <property type="entry name" value="zf-C4"/>
    <property type="match status" value="1"/>
</dbReference>
<dbReference type="PROSITE" id="PS51030">
    <property type="entry name" value="NUCLEAR_REC_DBD_2"/>
    <property type="match status" value="1"/>
</dbReference>
<dbReference type="Proteomes" id="UP000183832">
    <property type="component" value="Unassembled WGS sequence"/>
</dbReference>
<dbReference type="GO" id="GO:0000122">
    <property type="term" value="P:negative regulation of transcription by RNA polymerase II"/>
    <property type="evidence" value="ECO:0007669"/>
    <property type="project" value="TreeGrafter"/>
</dbReference>
<dbReference type="AlphaFoldDB" id="A0A1J1J6P8"/>
<evidence type="ECO:0000259" key="11">
    <source>
        <dbReference type="PROSITE" id="PS51030"/>
    </source>
</evidence>
<proteinExistence type="inferred from homology"/>
<evidence type="ECO:0000256" key="10">
    <source>
        <dbReference type="ARBA" id="ARBA00023242"/>
    </source>
</evidence>
<keyword evidence="9" id="KW-0675">Receptor</keyword>
<keyword evidence="6" id="KW-0805">Transcription regulation</keyword>
<dbReference type="GO" id="GO:0005634">
    <property type="term" value="C:nucleus"/>
    <property type="evidence" value="ECO:0007669"/>
    <property type="project" value="UniProtKB-SubCell"/>
</dbReference>
<dbReference type="InterPro" id="IPR001628">
    <property type="entry name" value="Znf_hrmn_rcpt"/>
</dbReference>
<dbReference type="PANTHER" id="PTHR24082:SF473">
    <property type="entry name" value="ECDYSONE-INDUCED PROTEIN 75B, ISOFORM B"/>
    <property type="match status" value="1"/>
</dbReference>
<dbReference type="OrthoDB" id="7790930at2759"/>
<feature type="domain" description="Nuclear receptor" evidence="11">
    <location>
        <begin position="96"/>
        <end position="120"/>
    </location>
</feature>
<keyword evidence="5" id="KW-0862">Zinc</keyword>
<sequence>MLMFPDSSSADQEPLPMSRSSILSMIQVPECTQSHGDSTTSVMKKVHCLQMSDCEIVNPSKNEYMSSIKSQQIMQQKPNLSSKSEEDLNLEFDGTNVLCRVCGDKASGFHYGVHSCEGCKINAIIK</sequence>
<evidence type="ECO:0000313" key="13">
    <source>
        <dbReference type="Proteomes" id="UP000183832"/>
    </source>
</evidence>